<proteinExistence type="predicted"/>
<evidence type="ECO:0000313" key="7">
    <source>
        <dbReference type="Proteomes" id="UP000807785"/>
    </source>
</evidence>
<dbReference type="PANTHER" id="PTHR32305:SF15">
    <property type="entry name" value="PROTEIN RHSA-RELATED"/>
    <property type="match status" value="1"/>
</dbReference>
<accession>A0A9D7E2P5</accession>
<comment type="caution">
    <text evidence="6">The sequence shown here is derived from an EMBL/GenBank/DDBJ whole genome shotgun (WGS) entry which is preliminary data.</text>
</comment>
<feature type="region of interest" description="Disordered" evidence="2">
    <location>
        <begin position="1526"/>
        <end position="1552"/>
    </location>
</feature>
<evidence type="ECO:0000256" key="2">
    <source>
        <dbReference type="SAM" id="MobiDB-lite"/>
    </source>
</evidence>
<feature type="domain" description="Teneurin-like YD-shell" evidence="5">
    <location>
        <begin position="1307"/>
        <end position="1435"/>
    </location>
</feature>
<dbReference type="Gene3D" id="2.180.10.10">
    <property type="entry name" value="RHS repeat-associated core"/>
    <property type="match status" value="2"/>
</dbReference>
<sequence>MSDAKVLIDAQWRPDHFAAPVAPSFKATALKDRMVPTIPAVAFIVVENPSQTVRAESGHPLFLLRSIARDPLQKTQFVPDEAAGTNPVEGSLQCVHGNGGMIEPIPGIGGWPSPPIPGAINCGVIGSDHVQCLENLKQMIELFANRLYSELADSPFAFYRNYQKGRTAAFAAWGEALPGRVVDGVIDTAKGLWDGVKWVGGKVWGGVKAVGGAVAHPVDTYYSAVEGATAAMEAVDRYASMAAEAAQTLLDPQKREAVIEALKQWLLDQLGGVACPAADALLEMMKSDKPLAIQMGELSATIEVKALEVAGQVAITVLGDKGISKLAMLSKAGKLGGFGEDIGKLFDRIGDAVRNAGTKPRKLPSPNDPEVPPKPKKPHDDKRTDEPDAAGGTRGKATVVGCKNACNFAGRPISTAYGCKVLFGGEDLDFDLPAPLPLPWQRSYASDFPHVGWLGQGWSLPFSIRLERTAFGLDLIDEQGRRIPLPVPPPGEPYYSRFEQFTLSATGNNGYEIALQGGEVRLRFAALAIGPRDPQGESGSAWVLAGILDRNDNLIRILYSAAPPPDGPPAPIADAPDDASAQILPFCLVDSAGRALLLEFAPTGLPGEATRPGESRGMRLARVEHALDAAERALLPPEDPAAASGRRTLVEYGYSDEGDLIEVRNALGELTRRFDYRNHVMVMHALPGGLVSRYEYDDYSETGKVLRNWLSDGRQWRFDYAPGETAVSLLTPDNPQGTQERWYHDEAKHYTGKVDALGGRLARQLDSFGNLQQLTDEAGRTTRYDLDARGRPVQISAPDGAITRIAYHPTLHTVAAITDPLGASTAYVYDARGNLSEVSDALGQITRYSYDQRGLPIAITDALGKTKHLAYNRAGQLIRYTDCSAQRTDYAYDPWGSLASVTDALGKLTRYRHDPLGRLLEITHPDGAVERFDYDGAGRLIAYTDPLGARTTYTLAPDGLPLERRNALGAALRYEYDGARRLSTLFNENAARTDFAYDALDRLIEESGFDGRTTRYRYDPVGQLAHKLELGCLSAQQRLELRLARAARANDWHDPPADGTRGPPSFDDPWGLGPRDQGAPLKAPPGQAIVTRYGRDPAGRLTAKEVAGHIVGADGKETQYRRTRYEYDAAGRLTAAINDGGARTTLAYDALDRLIEERRTGQGLHTVLAHQYDALGNRLTTTLPDGRRIGWLHYGSGHLHQISVDGKTICDIERDPLHREIGRSQGALTSRYGHDAQGRLVSQQVWRTAPLAGGARSSPPRPAWEALGDELDPLTGTRRHLPAGPTEIARRYQYDGAGNLLQIDDARAGITRYAYDRIGRLTGAQQPTLAEVFAFDPAHNLVPPQATASGASGASTGFVRDNRLEVFEDNRYAYDAHGNLLEKRIGRHTTIELCWDVEHQLSRAIVTRKGSTQTIDYAYDGFGRRIAKRDGFGQTLFTWDGNRLLAERRGSKETIYLYEPDSFAPLAQLVGEVVASGAGAGDKAQAQALPQAPPPDEDIDDWQPRKTCAANVERLLAEQRKVVAQAHGRRGSAPAREAANEPPRTQTRADEKTDKVVDLAAWRIRYYHNDHLGTPRELTNDDGQIVWRATYKAWGNVLKVEQSEAGLLPEPHRTATAIAQQQEIEQPLRFQGQYFDSETGLHYNRFRYYDPDCGRFVSQDPIGLQGGMNVYRYAANPTAFIDPWGLEAVAFKTAGKTLCIKDKFPAGSAASKELQEFTRRWNDQIKKSGGSMTRRTLSEKEQKESRKWRASVQCKCPPGTVAGHVPDAGAGGSVIPKDWMPQMKETNAYVGGIIGSLPVGYSYDSVRVVTDLGGC</sequence>
<protein>
    <submittedName>
        <fullName evidence="6">RHS repeat protein</fullName>
    </submittedName>
</protein>
<dbReference type="InterPro" id="IPR045351">
    <property type="entry name" value="DUF6531"/>
</dbReference>
<dbReference type="Pfam" id="PF25023">
    <property type="entry name" value="TEN_YD-shell"/>
    <property type="match status" value="1"/>
</dbReference>
<evidence type="ECO:0000259" key="5">
    <source>
        <dbReference type="Pfam" id="PF25023"/>
    </source>
</evidence>
<evidence type="ECO:0000259" key="3">
    <source>
        <dbReference type="Pfam" id="PF03527"/>
    </source>
</evidence>
<feature type="region of interest" description="Disordered" evidence="2">
    <location>
        <begin position="1050"/>
        <end position="1085"/>
    </location>
</feature>
<dbReference type="InterPro" id="IPR050708">
    <property type="entry name" value="T6SS_VgrG/RHS"/>
</dbReference>
<dbReference type="SUPFAM" id="SSF69304">
    <property type="entry name" value="Tricorn protease N-terminal domain"/>
    <property type="match status" value="1"/>
</dbReference>
<dbReference type="InterPro" id="IPR022385">
    <property type="entry name" value="Rhs_assc_core"/>
</dbReference>
<feature type="domain" description="DUF6531" evidence="4">
    <location>
        <begin position="410"/>
        <end position="484"/>
    </location>
</feature>
<dbReference type="InterPro" id="IPR031325">
    <property type="entry name" value="RHS_repeat"/>
</dbReference>
<dbReference type="PANTHER" id="PTHR32305">
    <property type="match status" value="1"/>
</dbReference>
<dbReference type="NCBIfam" id="TIGR03696">
    <property type="entry name" value="Rhs_assc_core"/>
    <property type="match status" value="1"/>
</dbReference>
<dbReference type="InterPro" id="IPR006530">
    <property type="entry name" value="YD"/>
</dbReference>
<dbReference type="EMBL" id="JADJEV010000005">
    <property type="protein sequence ID" value="MBK6975495.1"/>
    <property type="molecule type" value="Genomic_DNA"/>
</dbReference>
<dbReference type="InterPro" id="IPR001826">
    <property type="entry name" value="RHS"/>
</dbReference>
<dbReference type="InterPro" id="IPR056823">
    <property type="entry name" value="TEN-like_YD-shell"/>
</dbReference>
<dbReference type="NCBIfam" id="TIGR01643">
    <property type="entry name" value="YD_repeat_2x"/>
    <property type="match status" value="7"/>
</dbReference>
<evidence type="ECO:0000259" key="4">
    <source>
        <dbReference type="Pfam" id="PF20148"/>
    </source>
</evidence>
<dbReference type="Pfam" id="PF20148">
    <property type="entry name" value="DUF6531"/>
    <property type="match status" value="1"/>
</dbReference>
<feature type="domain" description="RHS protein conserved region" evidence="3">
    <location>
        <begin position="1564"/>
        <end position="1599"/>
    </location>
</feature>
<organism evidence="6 7">
    <name type="scientific">Candidatus Methylophosphatis roskildensis</name>
    <dbReference type="NCBI Taxonomy" id="2899263"/>
    <lineage>
        <taxon>Bacteria</taxon>
        <taxon>Pseudomonadati</taxon>
        <taxon>Pseudomonadota</taxon>
        <taxon>Betaproteobacteria</taxon>
        <taxon>Nitrosomonadales</taxon>
        <taxon>Sterolibacteriaceae</taxon>
        <taxon>Candidatus Methylophosphatis</taxon>
    </lineage>
</organism>
<dbReference type="Pfam" id="PF05593">
    <property type="entry name" value="RHS_repeat"/>
    <property type="match status" value="5"/>
</dbReference>
<feature type="region of interest" description="Disordered" evidence="2">
    <location>
        <begin position="356"/>
        <end position="396"/>
    </location>
</feature>
<dbReference type="Pfam" id="PF03527">
    <property type="entry name" value="RHS"/>
    <property type="match status" value="1"/>
</dbReference>
<evidence type="ECO:0000256" key="1">
    <source>
        <dbReference type="ARBA" id="ARBA00022737"/>
    </source>
</evidence>
<feature type="region of interest" description="Disordered" evidence="2">
    <location>
        <begin position="1481"/>
        <end position="1502"/>
    </location>
</feature>
<gene>
    <name evidence="6" type="ORF">IPH26_21935</name>
</gene>
<name>A0A9D7E2P5_9PROT</name>
<dbReference type="Proteomes" id="UP000807785">
    <property type="component" value="Unassembled WGS sequence"/>
</dbReference>
<reference evidence="6" key="1">
    <citation type="submission" date="2020-10" db="EMBL/GenBank/DDBJ databases">
        <title>Connecting structure to function with the recovery of over 1000 high-quality activated sludge metagenome-assembled genomes encoding full-length rRNA genes using long-read sequencing.</title>
        <authorList>
            <person name="Singleton C.M."/>
            <person name="Petriglieri F."/>
            <person name="Kristensen J.M."/>
            <person name="Kirkegaard R.H."/>
            <person name="Michaelsen T.Y."/>
            <person name="Andersen M.H."/>
            <person name="Karst S.M."/>
            <person name="Dueholm M.S."/>
            <person name="Nielsen P.H."/>
            <person name="Albertsen M."/>
        </authorList>
    </citation>
    <scope>NUCLEOTIDE SEQUENCE</scope>
    <source>
        <strain evidence="6">Bjer_18-Q3-R1-45_BAT3C.347</strain>
    </source>
</reference>
<feature type="compositionally biased region" description="Low complexity" evidence="2">
    <location>
        <begin position="1481"/>
        <end position="1490"/>
    </location>
</feature>
<feature type="compositionally biased region" description="Low complexity" evidence="2">
    <location>
        <begin position="1533"/>
        <end position="1544"/>
    </location>
</feature>
<evidence type="ECO:0000313" key="6">
    <source>
        <dbReference type="EMBL" id="MBK6975495.1"/>
    </source>
</evidence>
<keyword evidence="1" id="KW-0677">Repeat</keyword>